<protein>
    <submittedName>
        <fullName evidence="1">Uncharacterized protein</fullName>
    </submittedName>
</protein>
<evidence type="ECO:0000313" key="2">
    <source>
        <dbReference type="Proteomes" id="UP000029424"/>
    </source>
</evidence>
<name>A0AAI8FRD3_9BURK</name>
<dbReference type="AlphaFoldDB" id="A0AAI8FRD3"/>
<evidence type="ECO:0000313" key="1">
    <source>
        <dbReference type="EMBL" id="AIO70606.1"/>
    </source>
</evidence>
<dbReference type="RefSeq" id="WP_010107878.1">
    <property type="nucleotide sequence ID" value="NZ_CP008727.1"/>
</dbReference>
<organism evidence="1 2">
    <name type="scientific">Burkholderia oklahomensis</name>
    <dbReference type="NCBI Taxonomy" id="342113"/>
    <lineage>
        <taxon>Bacteria</taxon>
        <taxon>Pseudomonadati</taxon>
        <taxon>Pseudomonadota</taxon>
        <taxon>Betaproteobacteria</taxon>
        <taxon>Burkholderiales</taxon>
        <taxon>Burkholderiaceae</taxon>
        <taxon>Burkholderia</taxon>
        <taxon>pseudomallei group</taxon>
    </lineage>
</organism>
<sequence>MTTHNTIKAAMARAFFASAYADQWDDAGVTGLNPSGRDWMDMTPEETDPAALCAAETLTRDLARAHPECRMDRVFSLDLLYAVAVAAQQRESTIDGDRDLLPDTFGHYLAMQAMGTGVGLRDAFGRVVYDAIRVPHVEFGGYSLSRDYF</sequence>
<reference evidence="1 2" key="1">
    <citation type="submission" date="2014-06" db="EMBL/GenBank/DDBJ databases">
        <authorList>
            <person name="Bishop-Lilly K.A."/>
            <person name="Broomall S.M."/>
            <person name="Chain P.S."/>
            <person name="Chertkov O."/>
            <person name="Coyne S.R."/>
            <person name="Daligault H.E."/>
            <person name="Davenport K.W."/>
            <person name="Erkkila T."/>
            <person name="Frey K.G."/>
            <person name="Gibbons H.S."/>
            <person name="Gu W."/>
            <person name="Jaissle J."/>
            <person name="Johnson S.L."/>
            <person name="Koroleva G.I."/>
            <person name="Ladner J.T."/>
            <person name="Lo C.-C."/>
            <person name="Minogue T.D."/>
            <person name="Munk C."/>
            <person name="Palacios G.F."/>
            <person name="Redden C.L."/>
            <person name="Rosenzweig C.N."/>
            <person name="Scholz M.B."/>
            <person name="Teshima H."/>
            <person name="Xu Y."/>
        </authorList>
    </citation>
    <scope>NUCLEOTIDE SEQUENCE [LARGE SCALE GENOMIC DNA]</scope>
    <source>
        <strain evidence="1 2">EO147</strain>
    </source>
</reference>
<dbReference type="Proteomes" id="UP000029424">
    <property type="component" value="Chromosome 2"/>
</dbReference>
<keyword evidence="2" id="KW-1185">Reference proteome</keyword>
<dbReference type="EMBL" id="CP008727">
    <property type="protein sequence ID" value="AIO70606.1"/>
    <property type="molecule type" value="Genomic_DNA"/>
</dbReference>
<accession>A0AAI8FRD3</accession>
<dbReference type="KEGG" id="bok:DM82_4384"/>
<proteinExistence type="predicted"/>
<gene>
    <name evidence="1" type="ORF">DM82_4384</name>
</gene>